<evidence type="ECO:0000256" key="2">
    <source>
        <dbReference type="ARBA" id="ARBA00009285"/>
    </source>
</evidence>
<feature type="compositionally biased region" description="Polar residues" evidence="8">
    <location>
        <begin position="1"/>
        <end position="15"/>
    </location>
</feature>
<reference evidence="12" key="1">
    <citation type="submission" date="2020-06" db="EMBL/GenBank/DDBJ databases">
        <title>A chromosome-scale genome assembly of Talaromyces rugulosus W13939.</title>
        <authorList>
            <person name="Wang B."/>
            <person name="Guo L."/>
            <person name="Ye K."/>
            <person name="Wang L."/>
        </authorList>
    </citation>
    <scope>NUCLEOTIDE SEQUENCE [LARGE SCALE GENOMIC DNA]</scope>
    <source>
        <strain evidence="12">W13939</strain>
    </source>
</reference>
<dbReference type="RefSeq" id="XP_035339541.1">
    <property type="nucleotide sequence ID" value="XM_035483648.1"/>
</dbReference>
<evidence type="ECO:0000256" key="4">
    <source>
        <dbReference type="ARBA" id="ARBA00022614"/>
    </source>
</evidence>
<dbReference type="InterPro" id="IPR018222">
    <property type="entry name" value="Nuclear_transport_factor_2_euk"/>
</dbReference>
<evidence type="ECO:0008006" key="13">
    <source>
        <dbReference type="Google" id="ProtNLM"/>
    </source>
</evidence>
<keyword evidence="7" id="KW-0539">Nucleus</keyword>
<dbReference type="Gene3D" id="3.80.10.10">
    <property type="entry name" value="Ribonuclease Inhibitor"/>
    <property type="match status" value="1"/>
</dbReference>
<evidence type="ECO:0000256" key="7">
    <source>
        <dbReference type="ARBA" id="ARBA00023242"/>
    </source>
</evidence>
<dbReference type="InterPro" id="IPR032710">
    <property type="entry name" value="NTF2-like_dom_sf"/>
</dbReference>
<keyword evidence="4" id="KW-0433">Leucine-rich repeat</keyword>
<evidence type="ECO:0000256" key="6">
    <source>
        <dbReference type="ARBA" id="ARBA00022816"/>
    </source>
</evidence>
<dbReference type="InterPro" id="IPR001611">
    <property type="entry name" value="Leu-rich_rpt"/>
</dbReference>
<proteinExistence type="inferred from homology"/>
<dbReference type="Pfam" id="PF22602">
    <property type="entry name" value="NXF_NTF2"/>
    <property type="match status" value="1"/>
</dbReference>
<evidence type="ECO:0000256" key="5">
    <source>
        <dbReference type="ARBA" id="ARBA00022737"/>
    </source>
</evidence>
<dbReference type="Pfam" id="PF13855">
    <property type="entry name" value="LRR_8"/>
    <property type="match status" value="1"/>
</dbReference>
<dbReference type="InterPro" id="IPR009060">
    <property type="entry name" value="UBA-like_sf"/>
</dbReference>
<feature type="region of interest" description="Disordered" evidence="8">
    <location>
        <begin position="1"/>
        <end position="62"/>
    </location>
</feature>
<dbReference type="SUPFAM" id="SSF54427">
    <property type="entry name" value="NTF2-like"/>
    <property type="match status" value="1"/>
</dbReference>
<dbReference type="InterPro" id="IPR030217">
    <property type="entry name" value="NXF_fam"/>
</dbReference>
<dbReference type="OrthoDB" id="25872at2759"/>
<dbReference type="GO" id="GO:0016973">
    <property type="term" value="P:poly(A)+ mRNA export from nucleus"/>
    <property type="evidence" value="ECO:0007669"/>
    <property type="project" value="TreeGrafter"/>
</dbReference>
<dbReference type="Gene3D" id="1.10.8.10">
    <property type="entry name" value="DNA helicase RuvA subunit, C-terminal domain"/>
    <property type="match status" value="1"/>
</dbReference>
<feature type="domain" description="TAP-C" evidence="10">
    <location>
        <begin position="583"/>
        <end position="638"/>
    </location>
</feature>
<keyword evidence="5" id="KW-0677">Repeat</keyword>
<organism evidence="11 12">
    <name type="scientific">Talaromyces rugulosus</name>
    <name type="common">Penicillium rugulosum</name>
    <dbReference type="NCBI Taxonomy" id="121627"/>
    <lineage>
        <taxon>Eukaryota</taxon>
        <taxon>Fungi</taxon>
        <taxon>Dikarya</taxon>
        <taxon>Ascomycota</taxon>
        <taxon>Pezizomycotina</taxon>
        <taxon>Eurotiomycetes</taxon>
        <taxon>Eurotiomycetidae</taxon>
        <taxon>Eurotiales</taxon>
        <taxon>Trichocomaceae</taxon>
        <taxon>Talaromyces</taxon>
        <taxon>Talaromyces sect. Islandici</taxon>
    </lineage>
</organism>
<dbReference type="InterPro" id="IPR032675">
    <property type="entry name" value="LRR_dom_sf"/>
</dbReference>
<keyword evidence="3" id="KW-0813">Transport</keyword>
<dbReference type="SUPFAM" id="SSF52058">
    <property type="entry name" value="L domain-like"/>
    <property type="match status" value="1"/>
</dbReference>
<comment type="similarity">
    <text evidence="2">Belongs to the NXF family.</text>
</comment>
<dbReference type="SUPFAM" id="SSF46934">
    <property type="entry name" value="UBA-like"/>
    <property type="match status" value="1"/>
</dbReference>
<dbReference type="GO" id="GO:0003723">
    <property type="term" value="F:RNA binding"/>
    <property type="evidence" value="ECO:0007669"/>
    <property type="project" value="TreeGrafter"/>
</dbReference>
<dbReference type="Proteomes" id="UP000509510">
    <property type="component" value="Chromosome I"/>
</dbReference>
<keyword evidence="6" id="KW-0509">mRNA transport</keyword>
<feature type="compositionally biased region" description="Basic and acidic residues" evidence="8">
    <location>
        <begin position="24"/>
        <end position="41"/>
    </location>
</feature>
<dbReference type="FunFam" id="3.10.450.50:FF:000013">
    <property type="entry name" value="mRNA export factor mex67"/>
    <property type="match status" value="1"/>
</dbReference>
<comment type="subcellular location">
    <subcellularLocation>
        <location evidence="1">Nucleus</location>
    </subcellularLocation>
</comment>
<evidence type="ECO:0000313" key="12">
    <source>
        <dbReference type="Proteomes" id="UP000509510"/>
    </source>
</evidence>
<dbReference type="Pfam" id="PF03943">
    <property type="entry name" value="TAP_C"/>
    <property type="match status" value="1"/>
</dbReference>
<protein>
    <recommendedName>
        <fullName evidence="13">TAP-C domain-containing protein</fullName>
    </recommendedName>
</protein>
<evidence type="ECO:0000256" key="1">
    <source>
        <dbReference type="ARBA" id="ARBA00004123"/>
    </source>
</evidence>
<dbReference type="KEGG" id="trg:TRUGW13939_00440"/>
<dbReference type="CDD" id="cd14342">
    <property type="entry name" value="UBA_TAP-C"/>
    <property type="match status" value="1"/>
</dbReference>
<dbReference type="InterPro" id="IPR002075">
    <property type="entry name" value="NTF2_dom"/>
</dbReference>
<evidence type="ECO:0000259" key="9">
    <source>
        <dbReference type="PROSITE" id="PS50177"/>
    </source>
</evidence>
<name>A0A7H8QI99_TALRU</name>
<keyword evidence="12" id="KW-1185">Reference proteome</keyword>
<evidence type="ECO:0000256" key="3">
    <source>
        <dbReference type="ARBA" id="ARBA00022448"/>
    </source>
</evidence>
<sequence length="638" mass="70485">MARTKVSQTRSSTSRGGIRKRTATRADRDGDLDMAGPDRGRGGKRGRGRGGQPQPRDGLRSNLNQDRIKKAMEGGGASTQATFRQSGNKPPLEEISITGWKLSKAATNADGGVRSTVDWLEKKLTSNKPGRKNIIKHRVEGDAIIVSVRPEVLDRMLHFNNFTFAGALLTVEKYENGSSVSTEDMKGRLKAFLANRFIASGKILNLQGLSADPILREIGLFHSPTTESKFYQALMKVWSLEFPTQLASQEAVVNLSLANNALSSIQPITVLSQNFPNLKALDLSNNNFQDDKGLGGWRWKFRQLEFLDLSNNPISFTPNFKETMMKWYPKLKTLNHVQVRTDEEVAAQSRAPIPVQAPFFQDEGSIAENFIRKFFLGFDGDRNATINAYYDNSSAFSYNVNPAAPRAAQDSTATSGWENWIKNSRNLKKINHLGPRMSRMFVGSESIREIWNIMPKTQHPGIDQATQWLFECHLIPCLPDVTGQSTSGVGGLLVMIHGQFDELAGTKVETRSFDRTFILGPSTGPENVRVISDMLTLRTYGGSSAWDAGVQMAPSPAAAAQPVHPEAPQGYGAPAPGKSDIQVQQEQLILQLSFNTKLKLEFAQQALLQHNWNIEGALKAFEESKANNQIPAEAWVVV</sequence>
<dbReference type="PROSITE" id="PS50177">
    <property type="entry name" value="NTF2_DOMAIN"/>
    <property type="match status" value="1"/>
</dbReference>
<dbReference type="PROSITE" id="PS51281">
    <property type="entry name" value="TAP_C"/>
    <property type="match status" value="1"/>
</dbReference>
<evidence type="ECO:0000313" key="11">
    <source>
        <dbReference type="EMBL" id="QKX53362.1"/>
    </source>
</evidence>
<dbReference type="GeneID" id="55987953"/>
<dbReference type="Gene3D" id="3.10.450.50">
    <property type="match status" value="1"/>
</dbReference>
<dbReference type="SMART" id="SM00804">
    <property type="entry name" value="TAP_C"/>
    <property type="match status" value="1"/>
</dbReference>
<dbReference type="GO" id="GO:0005634">
    <property type="term" value="C:nucleus"/>
    <property type="evidence" value="ECO:0007669"/>
    <property type="project" value="UniProtKB-SubCell"/>
</dbReference>
<dbReference type="EMBL" id="CP055898">
    <property type="protein sequence ID" value="QKX53362.1"/>
    <property type="molecule type" value="Genomic_DNA"/>
</dbReference>
<dbReference type="PROSITE" id="PS51450">
    <property type="entry name" value="LRR"/>
    <property type="match status" value="2"/>
</dbReference>
<accession>A0A7H8QI99</accession>
<dbReference type="AlphaFoldDB" id="A0A7H8QI99"/>
<dbReference type="InterPro" id="IPR005637">
    <property type="entry name" value="TAP_C_dom"/>
</dbReference>
<evidence type="ECO:0000256" key="8">
    <source>
        <dbReference type="SAM" id="MobiDB-lite"/>
    </source>
</evidence>
<evidence type="ECO:0000259" key="10">
    <source>
        <dbReference type="PROSITE" id="PS51281"/>
    </source>
</evidence>
<dbReference type="PANTHER" id="PTHR10662:SF22">
    <property type="entry name" value="NUCLEAR RNA EXPORT FACTOR 1"/>
    <property type="match status" value="1"/>
</dbReference>
<feature type="domain" description="NTF2" evidence="9">
    <location>
        <begin position="366"/>
        <end position="537"/>
    </location>
</feature>
<gene>
    <name evidence="11" type="ORF">TRUGW13939_00440</name>
</gene>
<dbReference type="PANTHER" id="PTHR10662">
    <property type="entry name" value="NUCLEAR RNA EXPORT FACTOR"/>
    <property type="match status" value="1"/>
</dbReference>